<proteinExistence type="predicted"/>
<dbReference type="EMBL" id="JAACAK010000096">
    <property type="protein sequence ID" value="NIR75844.1"/>
    <property type="molecule type" value="Genomic_DNA"/>
</dbReference>
<evidence type="ECO:0000313" key="1">
    <source>
        <dbReference type="EMBL" id="NIR75844.1"/>
    </source>
</evidence>
<dbReference type="SUPFAM" id="SSF56300">
    <property type="entry name" value="Metallo-dependent phosphatases"/>
    <property type="match status" value="1"/>
</dbReference>
<evidence type="ECO:0000313" key="2">
    <source>
        <dbReference type="Proteomes" id="UP000702544"/>
    </source>
</evidence>
<dbReference type="Proteomes" id="UP000702544">
    <property type="component" value="Unassembled WGS sequence"/>
</dbReference>
<gene>
    <name evidence="1" type="ORF">GWO12_12150</name>
</gene>
<name>A0AAE4Z9N8_9BACT</name>
<comment type="caution">
    <text evidence="1">The sequence shown here is derived from an EMBL/GenBank/DDBJ whole genome shotgun (WGS) entry which is preliminary data.</text>
</comment>
<dbReference type="InterPro" id="IPR029052">
    <property type="entry name" value="Metallo-depent_PP-like"/>
</dbReference>
<protein>
    <recommendedName>
        <fullName evidence="3">Calcineurin-like phosphoesterase domain-containing protein</fullName>
    </recommendedName>
</protein>
<evidence type="ECO:0008006" key="3">
    <source>
        <dbReference type="Google" id="ProtNLM"/>
    </source>
</evidence>
<dbReference type="AlphaFoldDB" id="A0AAE4Z9N8"/>
<accession>A0AAE4Z9N8</accession>
<organism evidence="1 2">
    <name type="scientific">Candidatus Kutchimonas denitrificans</name>
    <dbReference type="NCBI Taxonomy" id="3056748"/>
    <lineage>
        <taxon>Bacteria</taxon>
        <taxon>Pseudomonadati</taxon>
        <taxon>Gemmatimonadota</taxon>
        <taxon>Gemmatimonadia</taxon>
        <taxon>Candidatus Palauibacterales</taxon>
        <taxon>Candidatus Palauibacteraceae</taxon>
        <taxon>Candidatus Kutchimonas</taxon>
    </lineage>
</organism>
<reference evidence="1 2" key="1">
    <citation type="submission" date="2020-01" db="EMBL/GenBank/DDBJ databases">
        <title>Genomes assembled from Gulf of Kutch pelagic sediment metagenomes.</title>
        <authorList>
            <person name="Chandrashekar M."/>
            <person name="Mahajan M.S."/>
            <person name="Dave K.J."/>
            <person name="Vatsa P."/>
            <person name="Nathani N.M."/>
        </authorList>
    </citation>
    <scope>NUCLEOTIDE SEQUENCE [LARGE SCALE GENOMIC DNA]</scope>
    <source>
        <strain evidence="1">KS3-K002</strain>
    </source>
</reference>
<sequence>MSSETDWIHKRLEEEFVAAEGEASVLDLDTARYIIFSDHHKGQRDGADDFWRCERAYHAALGYYYESGHTLVVLGDVEELWECRPKNVVASYEYTLQLESDFYEDGRYLRYSGNHDDEWESVSSVEKYLRKFFPEFEVRQAARFRVQQQGTDLGTLFLAHGHQGTTFSDRHRWLAKFVVRNVWRPIQRFLKVPSTTPAKDFKLRQKHDRTLYAWAAGHEKTLFVAGHTHRPVFGGLAHHAELEQALAEASGPRAAELRAELEWIKAQEGEQPGDTDAPDQPVKPCYFNTGCCSFGDGDITGLEIIDGAIRLVRWPNDAGDPKPKILASADLASEIYAEL</sequence>